<evidence type="ECO:0000313" key="3">
    <source>
        <dbReference type="EMBL" id="UQS23571.1"/>
    </source>
</evidence>
<protein>
    <submittedName>
        <fullName evidence="3">Uncharacterized protein</fullName>
    </submittedName>
</protein>
<feature type="transmembrane region" description="Helical" evidence="2">
    <location>
        <begin position="56"/>
        <end position="82"/>
    </location>
</feature>
<reference evidence="3" key="1">
    <citation type="submission" date="2022-01" db="EMBL/GenBank/DDBJ databases">
        <title>PSI-footprinting approach for the identification of protein synthesis inhibitor producers.</title>
        <authorList>
            <person name="Handel F."/>
            <person name="Kulik A."/>
            <person name="Wex K.W."/>
            <person name="Berscheid A."/>
            <person name="Saur J.S."/>
            <person name="Winkler A."/>
            <person name="Wibberg D."/>
            <person name="Kalinowski J."/>
            <person name="Broetz-Oesterhelt H."/>
            <person name="Mast Y."/>
        </authorList>
    </citation>
    <scope>NUCLEOTIDE SEQUENCE</scope>
    <source>
        <strain evidence="3">KNN 49.3e</strain>
    </source>
</reference>
<dbReference type="Proteomes" id="UP000830158">
    <property type="component" value="Chromosome"/>
</dbReference>
<gene>
    <name evidence="3" type="ORF">L1857_12430</name>
</gene>
<accession>A0ABY4NU31</accession>
<organism evidence="3 4">
    <name type="scientific">Amycolatopsis thermalba</name>
    <dbReference type="NCBI Taxonomy" id="944492"/>
    <lineage>
        <taxon>Bacteria</taxon>
        <taxon>Bacillati</taxon>
        <taxon>Actinomycetota</taxon>
        <taxon>Actinomycetes</taxon>
        <taxon>Pseudonocardiales</taxon>
        <taxon>Pseudonocardiaceae</taxon>
        <taxon>Amycolatopsis</taxon>
    </lineage>
</organism>
<feature type="transmembrane region" description="Helical" evidence="2">
    <location>
        <begin position="30"/>
        <end position="50"/>
    </location>
</feature>
<feature type="compositionally biased region" description="Basic residues" evidence="1">
    <location>
        <begin position="7"/>
        <end position="24"/>
    </location>
</feature>
<keyword evidence="2" id="KW-0812">Transmembrane</keyword>
<proteinExistence type="predicted"/>
<evidence type="ECO:0000256" key="2">
    <source>
        <dbReference type="SAM" id="Phobius"/>
    </source>
</evidence>
<sequence>MADTSHRRSPGRAPGRRGRRRRGNLLRDDTGWRLGGPVAVAIVLGLAVLLQRRWPVPVLVVSSAAAFLGVLWDPFAATALVLHVVARGRDRLLPLLGACAVVAATAPGGTQRAAHSATRTRRL</sequence>
<name>A0ABY4NU31_9PSEU</name>
<dbReference type="EMBL" id="CP091196">
    <property type="protein sequence ID" value="UQS23571.1"/>
    <property type="molecule type" value="Genomic_DNA"/>
</dbReference>
<keyword evidence="2" id="KW-0472">Membrane</keyword>
<dbReference type="RefSeq" id="WP_249465153.1">
    <property type="nucleotide sequence ID" value="NZ_CP091196.1"/>
</dbReference>
<evidence type="ECO:0000256" key="1">
    <source>
        <dbReference type="SAM" id="MobiDB-lite"/>
    </source>
</evidence>
<keyword evidence="2" id="KW-1133">Transmembrane helix</keyword>
<evidence type="ECO:0000313" key="4">
    <source>
        <dbReference type="Proteomes" id="UP000830158"/>
    </source>
</evidence>
<keyword evidence="4" id="KW-1185">Reference proteome</keyword>
<feature type="region of interest" description="Disordered" evidence="1">
    <location>
        <begin position="1"/>
        <end position="24"/>
    </location>
</feature>